<organism evidence="1 2">
    <name type="scientific">Sphaeroforma arctica JP610</name>
    <dbReference type="NCBI Taxonomy" id="667725"/>
    <lineage>
        <taxon>Eukaryota</taxon>
        <taxon>Ichthyosporea</taxon>
        <taxon>Ichthyophonida</taxon>
        <taxon>Sphaeroforma</taxon>
    </lineage>
</organism>
<accession>A0A0L0F1B0</accession>
<dbReference type="AlphaFoldDB" id="A0A0L0F1B0"/>
<evidence type="ECO:0000313" key="2">
    <source>
        <dbReference type="Proteomes" id="UP000054560"/>
    </source>
</evidence>
<evidence type="ECO:0000313" key="1">
    <source>
        <dbReference type="EMBL" id="KNC70487.1"/>
    </source>
</evidence>
<reference evidence="1 2" key="1">
    <citation type="submission" date="2011-02" db="EMBL/GenBank/DDBJ databases">
        <title>The Genome Sequence of Sphaeroforma arctica JP610.</title>
        <authorList>
            <consortium name="The Broad Institute Genome Sequencing Platform"/>
            <person name="Russ C."/>
            <person name="Cuomo C."/>
            <person name="Young S.K."/>
            <person name="Zeng Q."/>
            <person name="Gargeya S."/>
            <person name="Alvarado L."/>
            <person name="Berlin A."/>
            <person name="Chapman S.B."/>
            <person name="Chen Z."/>
            <person name="Freedman E."/>
            <person name="Gellesch M."/>
            <person name="Goldberg J."/>
            <person name="Griggs A."/>
            <person name="Gujja S."/>
            <person name="Heilman E."/>
            <person name="Heiman D."/>
            <person name="Howarth C."/>
            <person name="Mehta T."/>
            <person name="Neiman D."/>
            <person name="Pearson M."/>
            <person name="Roberts A."/>
            <person name="Saif S."/>
            <person name="Shea T."/>
            <person name="Shenoy N."/>
            <person name="Sisk P."/>
            <person name="Stolte C."/>
            <person name="Sykes S."/>
            <person name="White J."/>
            <person name="Yandava C."/>
            <person name="Burger G."/>
            <person name="Gray M.W."/>
            <person name="Holland P.W.H."/>
            <person name="King N."/>
            <person name="Lang F.B.F."/>
            <person name="Roger A.J."/>
            <person name="Ruiz-Trillo I."/>
            <person name="Haas B."/>
            <person name="Nusbaum C."/>
            <person name="Birren B."/>
        </authorList>
    </citation>
    <scope>NUCLEOTIDE SEQUENCE [LARGE SCALE GENOMIC DNA]</scope>
    <source>
        <strain evidence="1 2">JP610</strain>
    </source>
</reference>
<protein>
    <submittedName>
        <fullName evidence="1">Uncharacterized protein</fullName>
    </submittedName>
</protein>
<gene>
    <name evidence="1" type="ORF">SARC_16980</name>
</gene>
<name>A0A0L0F1B0_9EUKA</name>
<sequence length="236" mass="27173">MPLLTLRGDPQTLKEERKTELRLRIKILIGNRSIDHPGNYPQEIDEIIYSQSEFTELDFLHDILLSGARTGNIVLLEHYLNDTSLTINNFKVDESGDNFLHLICRSFYSRDRDLNDFLCDNFGRTPLDEIVRDLLLQRNDEGLTPLQVCAREVDAPTTMANLFGPLGDRSEREARYASMAKLSLPYYDSDIGNEVAIFNPYDTNLFGGRESQQDLMQPYRYVRMFDAGMTCTNTRD</sequence>
<keyword evidence="2" id="KW-1185">Reference proteome</keyword>
<proteinExistence type="predicted"/>
<dbReference type="GeneID" id="25917484"/>
<dbReference type="Proteomes" id="UP000054560">
    <property type="component" value="Unassembled WGS sequence"/>
</dbReference>
<dbReference type="RefSeq" id="XP_014144389.1">
    <property type="nucleotide sequence ID" value="XM_014288914.1"/>
</dbReference>
<dbReference type="EMBL" id="KQ251036">
    <property type="protein sequence ID" value="KNC70487.1"/>
    <property type="molecule type" value="Genomic_DNA"/>
</dbReference>